<evidence type="ECO:0000256" key="3">
    <source>
        <dbReference type="ARBA" id="ARBA00022741"/>
    </source>
</evidence>
<keyword evidence="3" id="KW-0547">Nucleotide-binding</keyword>
<evidence type="ECO:0000256" key="4">
    <source>
        <dbReference type="ARBA" id="ARBA00022777"/>
    </source>
</evidence>
<evidence type="ECO:0000256" key="2">
    <source>
        <dbReference type="ARBA" id="ARBA00022679"/>
    </source>
</evidence>
<dbReference type="GO" id="GO:0004017">
    <property type="term" value="F:AMP kinase activity"/>
    <property type="evidence" value="ECO:0007669"/>
    <property type="project" value="InterPro"/>
</dbReference>
<reference evidence="6" key="1">
    <citation type="journal article" date="2013" name="Genome Biol. Evol.">
        <title>Punctuated emergences of genetic and phenotypic innovations in eumetazoan, bilaterian, euteleostome, and hominidae ancestors.</title>
        <authorList>
            <person name="Wenger Y."/>
            <person name="Galliot B."/>
        </authorList>
    </citation>
    <scope>NUCLEOTIDE SEQUENCE</scope>
    <source>
        <tissue evidence="6">Whole animals</tissue>
    </source>
</reference>
<name>T2M7M9_HYDVU</name>
<evidence type="ECO:0000256" key="1">
    <source>
        <dbReference type="ARBA" id="ARBA00007220"/>
    </source>
</evidence>
<feature type="non-terminal residue" evidence="6">
    <location>
        <position position="1"/>
    </location>
</feature>
<dbReference type="SUPFAM" id="SSF57774">
    <property type="entry name" value="Microbial and mitochondrial ADK, insert 'zinc finger' domain"/>
    <property type="match status" value="2"/>
</dbReference>
<accession>T2M7M9</accession>
<dbReference type="PANTHER" id="PTHR23359">
    <property type="entry name" value="NUCLEOTIDE KINASE"/>
    <property type="match status" value="1"/>
</dbReference>
<dbReference type="HAMAP" id="MF_00235">
    <property type="entry name" value="Adenylate_kinase_Adk"/>
    <property type="match status" value="1"/>
</dbReference>
<dbReference type="InterPro" id="IPR027417">
    <property type="entry name" value="P-loop_NTPase"/>
</dbReference>
<sequence length="462" mass="52560">FKNMDATKKPFLIPPEFLAYAEKHEIFGIYERLLKNLIITQPDDPLQATINWLKEPEDVLQVCVLGPPGVGKRTISQDICKAHGCIFICREDISALSDEGVVEAIQKRISMDDCLMKGWILDALPENREQALKMQAVGIYPKHVVLLEAPDRVLIERVVGKRIDFLTHDVYHLTFNPPTKEDVMQRLVVDPESAEDKMLARIIKYHRTIDGIANCYSDVLKNVNADQPKDDVLSQTLVHLSTRQRSNAPFTPRVLFLGPPGSGKSLQAVMLAKKYNLVNIDCNEFIKQKLKDDSKFGEAMKPFEERGVKIPDELIVNVVQERLGYLDAVKKGWILHGFPTTRSQVDLLNKTGHEPNRVIVFDISCDVAIERLSLRTVDPVTGRRYHILYNPPNSNTVKERLKTHPNDEESAVLKKYVDYRESLDDVLEFYTSANVINADQDVQSVFECIETILVYPLPKMLK</sequence>
<dbReference type="PRINTS" id="PR00094">
    <property type="entry name" value="ADENYLTKNASE"/>
</dbReference>
<evidence type="ECO:0000256" key="5">
    <source>
        <dbReference type="RuleBase" id="RU003330"/>
    </source>
</evidence>
<proteinExistence type="evidence at transcript level"/>
<dbReference type="EMBL" id="HAAD01001740">
    <property type="protein sequence ID" value="CDG67972.1"/>
    <property type="molecule type" value="mRNA"/>
</dbReference>
<dbReference type="Pfam" id="PF00406">
    <property type="entry name" value="ADK"/>
    <property type="match status" value="2"/>
</dbReference>
<dbReference type="CDD" id="cd01428">
    <property type="entry name" value="ADK"/>
    <property type="match status" value="2"/>
</dbReference>
<dbReference type="GO" id="GO:0005524">
    <property type="term" value="F:ATP binding"/>
    <property type="evidence" value="ECO:0007669"/>
    <property type="project" value="InterPro"/>
</dbReference>
<keyword evidence="2 5" id="KW-0808">Transferase</keyword>
<dbReference type="SUPFAM" id="SSF52540">
    <property type="entry name" value="P-loop containing nucleoside triphosphate hydrolases"/>
    <property type="match status" value="2"/>
</dbReference>
<dbReference type="OrthoDB" id="522106at2759"/>
<keyword evidence="4 5" id="KW-0418">Kinase</keyword>
<dbReference type="AlphaFoldDB" id="T2M7M9"/>
<protein>
    <submittedName>
        <fullName evidence="6">Adenylate kinase 8</fullName>
    </submittedName>
</protein>
<dbReference type="InterPro" id="IPR036193">
    <property type="entry name" value="ADK_active_lid_dom_sf"/>
</dbReference>
<dbReference type="Gene3D" id="3.40.50.300">
    <property type="entry name" value="P-loop containing nucleotide triphosphate hydrolases"/>
    <property type="match status" value="2"/>
</dbReference>
<dbReference type="CDD" id="cd22979">
    <property type="entry name" value="DD_AK8"/>
    <property type="match status" value="1"/>
</dbReference>
<evidence type="ECO:0000313" key="6">
    <source>
        <dbReference type="EMBL" id="CDG67972.1"/>
    </source>
</evidence>
<dbReference type="InterPro" id="IPR000850">
    <property type="entry name" value="Adenylat/UMP-CMP_kin"/>
</dbReference>
<gene>
    <name evidence="6" type="primary">AK8</name>
</gene>
<organism evidence="6">
    <name type="scientific">Hydra vulgaris</name>
    <name type="common">Hydra</name>
    <name type="synonym">Hydra attenuata</name>
    <dbReference type="NCBI Taxonomy" id="6087"/>
    <lineage>
        <taxon>Eukaryota</taxon>
        <taxon>Metazoa</taxon>
        <taxon>Cnidaria</taxon>
        <taxon>Hydrozoa</taxon>
        <taxon>Hydroidolina</taxon>
        <taxon>Anthoathecata</taxon>
        <taxon>Aplanulata</taxon>
        <taxon>Hydridae</taxon>
        <taxon>Hydra</taxon>
    </lineage>
</organism>
<comment type="similarity">
    <text evidence="1 5">Belongs to the adenylate kinase family.</text>
</comment>